<comment type="caution">
    <text evidence="1">The sequence shown here is derived from an EMBL/GenBank/DDBJ whole genome shotgun (WGS) entry which is preliminary data.</text>
</comment>
<dbReference type="InterPro" id="IPR036397">
    <property type="entry name" value="RNaseH_sf"/>
</dbReference>
<keyword evidence="2" id="KW-1185">Reference proteome</keyword>
<accession>A0AAV7K737</accession>
<organism evidence="1 2">
    <name type="scientific">Oopsacas minuta</name>
    <dbReference type="NCBI Taxonomy" id="111878"/>
    <lineage>
        <taxon>Eukaryota</taxon>
        <taxon>Metazoa</taxon>
        <taxon>Porifera</taxon>
        <taxon>Hexactinellida</taxon>
        <taxon>Hexasterophora</taxon>
        <taxon>Lyssacinosida</taxon>
        <taxon>Leucopsacidae</taxon>
        <taxon>Oopsacas</taxon>
    </lineage>
</organism>
<gene>
    <name evidence="1" type="ORF">LOD99_15878</name>
</gene>
<protein>
    <submittedName>
        <fullName evidence="1">CRE-PTR-16 protein</fullName>
    </submittedName>
</protein>
<dbReference type="EMBL" id="JAKMXF010000122">
    <property type="protein sequence ID" value="KAI6657092.1"/>
    <property type="molecule type" value="Genomic_DNA"/>
</dbReference>
<evidence type="ECO:0000313" key="1">
    <source>
        <dbReference type="EMBL" id="KAI6657092.1"/>
    </source>
</evidence>
<name>A0AAV7K737_9METZ</name>
<dbReference type="PANTHER" id="PTHR46068">
    <property type="entry name" value="PROTEIN CBG27172"/>
    <property type="match status" value="1"/>
</dbReference>
<sequence>MGRKAQLLSDVNKKRRVEKGKKIRERFRDSRHLDIFLTDEKLFSVECSLNRQNDRVLCSTSKGISPVARIVKRTQKPASAMVWGGIKATGRTPRVH</sequence>
<evidence type="ECO:0000313" key="2">
    <source>
        <dbReference type="Proteomes" id="UP001165289"/>
    </source>
</evidence>
<dbReference type="AlphaFoldDB" id="A0AAV7K737"/>
<dbReference type="Gene3D" id="3.30.420.10">
    <property type="entry name" value="Ribonuclease H-like superfamily/Ribonuclease H"/>
    <property type="match status" value="1"/>
</dbReference>
<dbReference type="GO" id="GO:0003676">
    <property type="term" value="F:nucleic acid binding"/>
    <property type="evidence" value="ECO:0007669"/>
    <property type="project" value="InterPro"/>
</dbReference>
<proteinExistence type="predicted"/>
<dbReference type="PANTHER" id="PTHR46068:SF1">
    <property type="entry name" value="TRANSPOSASE IS30-LIKE HTH DOMAIN-CONTAINING PROTEIN"/>
    <property type="match status" value="1"/>
</dbReference>
<dbReference type="Proteomes" id="UP001165289">
    <property type="component" value="Unassembled WGS sequence"/>
</dbReference>
<reference evidence="1 2" key="1">
    <citation type="journal article" date="2023" name="BMC Biol.">
        <title>The compact genome of the sponge Oopsacas minuta (Hexactinellida) is lacking key metazoan core genes.</title>
        <authorList>
            <person name="Santini S."/>
            <person name="Schenkelaars Q."/>
            <person name="Jourda C."/>
            <person name="Duchesne M."/>
            <person name="Belahbib H."/>
            <person name="Rocher C."/>
            <person name="Selva M."/>
            <person name="Riesgo A."/>
            <person name="Vervoort M."/>
            <person name="Leys S.P."/>
            <person name="Kodjabachian L."/>
            <person name="Le Bivic A."/>
            <person name="Borchiellini C."/>
            <person name="Claverie J.M."/>
            <person name="Renard E."/>
        </authorList>
    </citation>
    <scope>NUCLEOTIDE SEQUENCE [LARGE SCALE GENOMIC DNA]</scope>
    <source>
        <strain evidence="1">SPO-2</strain>
    </source>
</reference>